<dbReference type="RefSeq" id="WP_104838189.1">
    <property type="nucleotide sequence ID" value="NZ_CP026606.1"/>
</dbReference>
<dbReference type="CDD" id="cd00886">
    <property type="entry name" value="MogA_MoaB"/>
    <property type="match status" value="1"/>
</dbReference>
<dbReference type="Pfam" id="PF00994">
    <property type="entry name" value="MoCF_biosynth"/>
    <property type="match status" value="1"/>
</dbReference>
<dbReference type="Proteomes" id="UP000239462">
    <property type="component" value="Chromosome"/>
</dbReference>
<dbReference type="Proteomes" id="UP000590564">
    <property type="component" value="Unassembled WGS sequence"/>
</dbReference>
<evidence type="ECO:0000313" key="5">
    <source>
        <dbReference type="Proteomes" id="UP000239462"/>
    </source>
</evidence>
<evidence type="ECO:0000313" key="2">
    <source>
        <dbReference type="EMBL" id="AVB76733.1"/>
    </source>
</evidence>
<accession>A0A2L1CBP0</accession>
<dbReference type="GO" id="GO:0006777">
    <property type="term" value="P:Mo-molybdopterin cofactor biosynthetic process"/>
    <property type="evidence" value="ECO:0007669"/>
    <property type="project" value="InterPro"/>
</dbReference>
<gene>
    <name evidence="2" type="primary">moaB</name>
    <name evidence="3" type="ORF">HNP94_000242</name>
    <name evidence="4" type="ORF">HNP96_000774</name>
    <name evidence="2" type="ORF">MMJJ_13540</name>
</gene>
<dbReference type="NCBIfam" id="TIGR00177">
    <property type="entry name" value="molyb_syn"/>
    <property type="match status" value="1"/>
</dbReference>
<protein>
    <submittedName>
        <fullName evidence="2">Molybdenum cofactor biosynthesis protein B</fullName>
    </submittedName>
</protein>
<evidence type="ECO:0000313" key="4">
    <source>
        <dbReference type="EMBL" id="MBB6496753.1"/>
    </source>
</evidence>
<dbReference type="Gene3D" id="3.40.980.10">
    <property type="entry name" value="MoaB/Mog-like domain"/>
    <property type="match status" value="1"/>
</dbReference>
<reference evidence="5" key="1">
    <citation type="journal article" date="2018" name="Genome Announc.">
        <title>Complete Genome Sequence of the Methanococcus maripaludis Type Strain JJ (DSM 2067), a Model for Selenoprotein Synthesis in Archaea.</title>
        <authorList>
            <person name="Poehlein A."/>
            <person name="Heym D."/>
            <person name="Quitzke V."/>
            <person name="Fersch J."/>
            <person name="Daniel R."/>
            <person name="Rother M."/>
        </authorList>
    </citation>
    <scope>NUCLEOTIDE SEQUENCE [LARGE SCALE GENOMIC DNA]</scope>
    <source>
        <strain evidence="5">DSM 2067</strain>
    </source>
</reference>
<dbReference type="SUPFAM" id="SSF53218">
    <property type="entry name" value="Molybdenum cofactor biosynthesis proteins"/>
    <property type="match status" value="1"/>
</dbReference>
<dbReference type="GeneID" id="36102440"/>
<dbReference type="SMART" id="SM00852">
    <property type="entry name" value="MoCF_biosynth"/>
    <property type="match status" value="1"/>
</dbReference>
<dbReference type="PANTHER" id="PTHR43232:SF2">
    <property type="entry name" value="MOLYBDENUM COFACTOR BIOSYNTHESIS PROTEIN B"/>
    <property type="match status" value="1"/>
</dbReference>
<dbReference type="InterPro" id="IPR012245">
    <property type="entry name" value="MoaB"/>
</dbReference>
<evidence type="ECO:0000259" key="1">
    <source>
        <dbReference type="SMART" id="SM00852"/>
    </source>
</evidence>
<evidence type="ECO:0000313" key="3">
    <source>
        <dbReference type="EMBL" id="MBA2863242.1"/>
    </source>
</evidence>
<evidence type="ECO:0000313" key="7">
    <source>
        <dbReference type="Proteomes" id="UP000590564"/>
    </source>
</evidence>
<dbReference type="PANTHER" id="PTHR43232">
    <property type="entry name" value="MOLYBDENUM COFACTOR BIOSYNTHESIS PROTEIN B"/>
    <property type="match status" value="1"/>
</dbReference>
<sequence>MHERISDVKYAVITVSDSRFNEIISGHDITDKSGDFLKDELGAKIYHLIPDNKPMLEGLIEHIIEFTDVDSIVITGGTGLSKRDITADVVKNLYEKELDGFKIVFHNLSYGEVKYSTILSRASAGLYKGKIIYSLPGSINACKTALDIIKTETGHILGHIK</sequence>
<dbReference type="EMBL" id="JACDUO010000001">
    <property type="protein sequence ID" value="MBA2863242.1"/>
    <property type="molecule type" value="Genomic_DNA"/>
</dbReference>
<dbReference type="KEGG" id="mmad:MMJJ_13540"/>
<reference evidence="3 6" key="3">
    <citation type="submission" date="2020-07" db="EMBL/GenBank/DDBJ databases">
        <title>Genomic Encyclopedia of Type Strains, Phase IV (KMG-V): Genome sequencing to study the core and pangenomes of soil and plant-associated prokaryotes.</title>
        <authorList>
            <person name="Whitman W."/>
        </authorList>
    </citation>
    <scope>NUCLEOTIDE SEQUENCE [LARGE SCALE GENOMIC DNA]</scope>
    <source>
        <strain evidence="3 6">C13</strain>
        <strain evidence="4 7">D1</strain>
    </source>
</reference>
<name>A0A2L1CBP0_METMI</name>
<dbReference type="EMBL" id="JACHED010000001">
    <property type="protein sequence ID" value="MBB6496753.1"/>
    <property type="molecule type" value="Genomic_DNA"/>
</dbReference>
<organism evidence="2 5">
    <name type="scientific">Methanococcus maripaludis</name>
    <name type="common">Methanococcus deltae</name>
    <dbReference type="NCBI Taxonomy" id="39152"/>
    <lineage>
        <taxon>Archaea</taxon>
        <taxon>Methanobacteriati</taxon>
        <taxon>Methanobacteriota</taxon>
        <taxon>Methanomada group</taxon>
        <taxon>Methanococci</taxon>
        <taxon>Methanococcales</taxon>
        <taxon>Methanococcaceae</taxon>
        <taxon>Methanococcus</taxon>
    </lineage>
</organism>
<evidence type="ECO:0000313" key="6">
    <source>
        <dbReference type="Proteomes" id="UP000567099"/>
    </source>
</evidence>
<proteinExistence type="predicted"/>
<dbReference type="InterPro" id="IPR036425">
    <property type="entry name" value="MoaB/Mog-like_dom_sf"/>
</dbReference>
<reference evidence="2" key="2">
    <citation type="submission" date="2018-02" db="EMBL/GenBank/DDBJ databases">
        <title>Complete genome sequence of the Methanococcus maripaludis type strain JJ (DSM 2067), a model for selenoprotein synthesis in Archaea.</title>
        <authorList>
            <person name="Poehlein A."/>
            <person name="Heym D."/>
            <person name="Quitzke V."/>
            <person name="Fersch J."/>
            <person name="Daniel R."/>
            <person name="Rother M."/>
        </authorList>
    </citation>
    <scope>NUCLEOTIDE SEQUENCE [LARGE SCALE GENOMIC DNA]</scope>
    <source>
        <strain evidence="2">DSM 2067</strain>
    </source>
</reference>
<dbReference type="AlphaFoldDB" id="A0A2L1CBP0"/>
<dbReference type="GO" id="GO:0005829">
    <property type="term" value="C:cytosol"/>
    <property type="evidence" value="ECO:0007669"/>
    <property type="project" value="TreeGrafter"/>
</dbReference>
<dbReference type="Proteomes" id="UP000567099">
    <property type="component" value="Unassembled WGS sequence"/>
</dbReference>
<feature type="domain" description="MoaB/Mog" evidence="1">
    <location>
        <begin position="11"/>
        <end position="156"/>
    </location>
</feature>
<dbReference type="EMBL" id="CP026606">
    <property type="protein sequence ID" value="AVB76733.1"/>
    <property type="molecule type" value="Genomic_DNA"/>
</dbReference>
<dbReference type="PIRSF" id="PIRSF006443">
    <property type="entry name" value="MoaB"/>
    <property type="match status" value="1"/>
</dbReference>
<dbReference type="InterPro" id="IPR001453">
    <property type="entry name" value="MoaB/Mog_dom"/>
</dbReference>